<protein>
    <recommendedName>
        <fullName evidence="4">Sugar transferase</fullName>
    </recommendedName>
</protein>
<proteinExistence type="predicted"/>
<name>A0ABQ4TPS2_9HYPH</name>
<keyword evidence="1" id="KW-0812">Transmembrane</keyword>
<gene>
    <name evidence="2" type="ORF">EKPJFOCH_2537</name>
</gene>
<evidence type="ECO:0000313" key="3">
    <source>
        <dbReference type="Proteomes" id="UP001055101"/>
    </source>
</evidence>
<evidence type="ECO:0000313" key="2">
    <source>
        <dbReference type="EMBL" id="GJE56040.1"/>
    </source>
</evidence>
<dbReference type="Proteomes" id="UP001055101">
    <property type="component" value="Unassembled WGS sequence"/>
</dbReference>
<organism evidence="2 3">
    <name type="scientific">Methylobacterium thuringiense</name>
    <dbReference type="NCBI Taxonomy" id="1003091"/>
    <lineage>
        <taxon>Bacteria</taxon>
        <taxon>Pseudomonadati</taxon>
        <taxon>Pseudomonadota</taxon>
        <taxon>Alphaproteobacteria</taxon>
        <taxon>Hyphomicrobiales</taxon>
        <taxon>Methylobacteriaceae</taxon>
        <taxon>Methylobacterium</taxon>
    </lineage>
</organism>
<dbReference type="RefSeq" id="WP_281407174.1">
    <property type="nucleotide sequence ID" value="NZ_BPRA01000010.1"/>
</dbReference>
<evidence type="ECO:0000256" key="1">
    <source>
        <dbReference type="SAM" id="Phobius"/>
    </source>
</evidence>
<accession>A0ABQ4TPS2</accession>
<keyword evidence="3" id="KW-1185">Reference proteome</keyword>
<sequence length="40" mass="4235">MTRTDTSPSGRNAWVARRLADVLILAAGIALALPLIVPFS</sequence>
<evidence type="ECO:0008006" key="4">
    <source>
        <dbReference type="Google" id="ProtNLM"/>
    </source>
</evidence>
<keyword evidence="1" id="KW-0472">Membrane</keyword>
<comment type="caution">
    <text evidence="2">The sequence shown here is derived from an EMBL/GenBank/DDBJ whole genome shotgun (WGS) entry which is preliminary data.</text>
</comment>
<reference evidence="2" key="2">
    <citation type="submission" date="2021-08" db="EMBL/GenBank/DDBJ databases">
        <authorList>
            <person name="Tani A."/>
            <person name="Ola A."/>
            <person name="Ogura Y."/>
            <person name="Katsura K."/>
            <person name="Hayashi T."/>
        </authorList>
    </citation>
    <scope>NUCLEOTIDE SEQUENCE</scope>
    <source>
        <strain evidence="2">DSM 23674</strain>
    </source>
</reference>
<dbReference type="EMBL" id="BPRA01000010">
    <property type="protein sequence ID" value="GJE56040.1"/>
    <property type="molecule type" value="Genomic_DNA"/>
</dbReference>
<reference evidence="2" key="1">
    <citation type="journal article" date="2021" name="Front. Microbiol.">
        <title>Comprehensive Comparative Genomics and Phenotyping of Methylobacterium Species.</title>
        <authorList>
            <person name="Alessa O."/>
            <person name="Ogura Y."/>
            <person name="Fujitani Y."/>
            <person name="Takami H."/>
            <person name="Hayashi T."/>
            <person name="Sahin N."/>
            <person name="Tani A."/>
        </authorList>
    </citation>
    <scope>NUCLEOTIDE SEQUENCE</scope>
    <source>
        <strain evidence="2">DSM 23674</strain>
    </source>
</reference>
<keyword evidence="1" id="KW-1133">Transmembrane helix</keyword>
<feature type="transmembrane region" description="Helical" evidence="1">
    <location>
        <begin position="20"/>
        <end position="39"/>
    </location>
</feature>